<evidence type="ECO:0000313" key="3">
    <source>
        <dbReference type="Proteomes" id="UP000095192"/>
    </source>
</evidence>
<evidence type="ECO:0000256" key="1">
    <source>
        <dbReference type="SAM" id="Phobius"/>
    </source>
</evidence>
<comment type="caution">
    <text evidence="2">The sequence shown here is derived from an EMBL/GenBank/DDBJ whole genome shotgun (WGS) entry which is preliminary data.</text>
</comment>
<organism evidence="2 3">
    <name type="scientific">Cyclospora cayetanensis</name>
    <dbReference type="NCBI Taxonomy" id="88456"/>
    <lineage>
        <taxon>Eukaryota</taxon>
        <taxon>Sar</taxon>
        <taxon>Alveolata</taxon>
        <taxon>Apicomplexa</taxon>
        <taxon>Conoidasida</taxon>
        <taxon>Coccidia</taxon>
        <taxon>Eucoccidiorida</taxon>
        <taxon>Eimeriorina</taxon>
        <taxon>Eimeriidae</taxon>
        <taxon>Cyclospora</taxon>
    </lineage>
</organism>
<protein>
    <submittedName>
        <fullName evidence="2">Uncharacterized protein</fullName>
    </submittedName>
</protein>
<evidence type="ECO:0000313" key="2">
    <source>
        <dbReference type="EMBL" id="OEH80331.1"/>
    </source>
</evidence>
<keyword evidence="1" id="KW-1133">Transmembrane helix</keyword>
<reference evidence="2 3" key="1">
    <citation type="journal article" date="2016" name="BMC Genomics">
        <title>Comparative genomics reveals Cyclospora cayetanensis possesses coccidia-like metabolism and invasion components but unique surface antigens.</title>
        <authorList>
            <person name="Liu S."/>
            <person name="Wang L."/>
            <person name="Zheng H."/>
            <person name="Xu Z."/>
            <person name="Roellig D.M."/>
            <person name="Li N."/>
            <person name="Frace M.A."/>
            <person name="Tang K."/>
            <person name="Arrowood M.J."/>
            <person name="Moss D.M."/>
            <person name="Zhang L."/>
            <person name="Feng Y."/>
            <person name="Xiao L."/>
        </authorList>
    </citation>
    <scope>NUCLEOTIDE SEQUENCE [LARGE SCALE GENOMIC DNA]</scope>
    <source>
        <strain evidence="2 3">CHN_HEN01</strain>
    </source>
</reference>
<gene>
    <name evidence="2" type="ORF">cyc_08624</name>
</gene>
<proteinExistence type="predicted"/>
<dbReference type="InParanoid" id="A0A1D3DA54"/>
<keyword evidence="1" id="KW-0472">Membrane</keyword>
<dbReference type="Proteomes" id="UP000095192">
    <property type="component" value="Unassembled WGS sequence"/>
</dbReference>
<name>A0A1D3DA54_9EIME</name>
<dbReference type="AlphaFoldDB" id="A0A1D3DA54"/>
<sequence>MLVLRRDIGVSLWRPRSRAAVYYVLAGYKLHVAIIGYASLVEPDDDNTGKPFHIRTPVATHDDLLRCLKSPSVVLVEEETHQEATAQEEKDEAEV</sequence>
<keyword evidence="1" id="KW-0812">Transmembrane</keyword>
<feature type="transmembrane region" description="Helical" evidence="1">
    <location>
        <begin position="20"/>
        <end position="40"/>
    </location>
</feature>
<dbReference type="VEuPathDB" id="ToxoDB:cyc_08624"/>
<keyword evidence="3" id="KW-1185">Reference proteome</keyword>
<dbReference type="EMBL" id="JROU02000124">
    <property type="protein sequence ID" value="OEH80331.1"/>
    <property type="molecule type" value="Genomic_DNA"/>
</dbReference>
<accession>A0A1D3DA54</accession>